<dbReference type="RefSeq" id="WP_380061124.1">
    <property type="nucleotide sequence ID" value="NZ_JBHSEI010000004.1"/>
</dbReference>
<proteinExistence type="predicted"/>
<dbReference type="EMBL" id="JBHSEI010000004">
    <property type="protein sequence ID" value="MFC4638112.1"/>
    <property type="molecule type" value="Genomic_DNA"/>
</dbReference>
<sequence>MSLTLTKKSLITSPNPEEAVMVRALQDLAGAGRLDLKNTILGSIALIDETAGAFFDIKEFNCKGNKMTVYIKNVPDSSLISSKGMVEYGVMPTEDFSPAR</sequence>
<reference evidence="2" key="1">
    <citation type="journal article" date="2019" name="Int. J. Syst. Evol. Microbiol.">
        <title>The Global Catalogue of Microorganisms (GCM) 10K type strain sequencing project: providing services to taxonomists for standard genome sequencing and annotation.</title>
        <authorList>
            <consortium name="The Broad Institute Genomics Platform"/>
            <consortium name="The Broad Institute Genome Sequencing Center for Infectious Disease"/>
            <person name="Wu L."/>
            <person name="Ma J."/>
        </authorList>
    </citation>
    <scope>NUCLEOTIDE SEQUENCE [LARGE SCALE GENOMIC DNA]</scope>
    <source>
        <strain evidence="2">CCUG 55995</strain>
    </source>
</reference>
<keyword evidence="2" id="KW-1185">Reference proteome</keyword>
<gene>
    <name evidence="1" type="ORF">ACFO0D_07135</name>
</gene>
<accession>A0ABV9I7S2</accession>
<evidence type="ECO:0000313" key="1">
    <source>
        <dbReference type="EMBL" id="MFC4638112.1"/>
    </source>
</evidence>
<organism evidence="1 2">
    <name type="scientific">Deinococcus hohokamensis</name>
    <dbReference type="NCBI Taxonomy" id="309883"/>
    <lineage>
        <taxon>Bacteria</taxon>
        <taxon>Thermotogati</taxon>
        <taxon>Deinococcota</taxon>
        <taxon>Deinococci</taxon>
        <taxon>Deinococcales</taxon>
        <taxon>Deinococcaceae</taxon>
        <taxon>Deinococcus</taxon>
    </lineage>
</organism>
<protein>
    <submittedName>
        <fullName evidence="1">Uncharacterized protein</fullName>
    </submittedName>
</protein>
<dbReference type="Proteomes" id="UP001595952">
    <property type="component" value="Unassembled WGS sequence"/>
</dbReference>
<comment type="caution">
    <text evidence="1">The sequence shown here is derived from an EMBL/GenBank/DDBJ whole genome shotgun (WGS) entry which is preliminary data.</text>
</comment>
<name>A0ABV9I7S2_9DEIO</name>
<evidence type="ECO:0000313" key="2">
    <source>
        <dbReference type="Proteomes" id="UP001595952"/>
    </source>
</evidence>